<evidence type="ECO:0000313" key="2">
    <source>
        <dbReference type="EMBL" id="BBX07395.1"/>
    </source>
</evidence>
<accession>A0AAD1MCA1</accession>
<dbReference type="Gene3D" id="2.60.40.420">
    <property type="entry name" value="Cupredoxins - blue copper proteins"/>
    <property type="match status" value="1"/>
</dbReference>
<dbReference type="SUPFAM" id="SSF49503">
    <property type="entry name" value="Cupredoxins"/>
    <property type="match status" value="1"/>
</dbReference>
<name>A0AAD1MCA1_9MYCO</name>
<dbReference type="InterPro" id="IPR008972">
    <property type="entry name" value="Cupredoxin"/>
</dbReference>
<keyword evidence="3" id="KW-1185">Reference proteome</keyword>
<sequence length="118" mass="12262">MKVAKLMTVSAVLATAVGCSSATPPVPQAAGPVVEITIAKGAVTPTNATLSAKVNQPITLRVTSDADDELHVHSTPDHEFEVKPAADQEFSFTVSVPGSVAVELHHLDRTVATIQVQP</sequence>
<gene>
    <name evidence="2" type="ORF">MAIC_21980</name>
</gene>
<dbReference type="KEGG" id="maic:MAIC_21980"/>
<dbReference type="AlphaFoldDB" id="A0AAD1MCA1"/>
<keyword evidence="1" id="KW-0732">Signal</keyword>
<dbReference type="EMBL" id="AP022561">
    <property type="protein sequence ID" value="BBX07395.1"/>
    <property type="molecule type" value="Genomic_DNA"/>
</dbReference>
<dbReference type="PROSITE" id="PS51257">
    <property type="entry name" value="PROKAR_LIPOPROTEIN"/>
    <property type="match status" value="1"/>
</dbReference>
<protein>
    <recommendedName>
        <fullName evidence="4">EfeO-type cupredoxin-like domain-containing protein</fullName>
    </recommendedName>
</protein>
<feature type="signal peptide" evidence="1">
    <location>
        <begin position="1"/>
        <end position="29"/>
    </location>
</feature>
<evidence type="ECO:0008006" key="4">
    <source>
        <dbReference type="Google" id="ProtNLM"/>
    </source>
</evidence>
<organism evidence="2 3">
    <name type="scientific">Mycolicibacterium aichiense</name>
    <dbReference type="NCBI Taxonomy" id="1799"/>
    <lineage>
        <taxon>Bacteria</taxon>
        <taxon>Bacillati</taxon>
        <taxon>Actinomycetota</taxon>
        <taxon>Actinomycetes</taxon>
        <taxon>Mycobacteriales</taxon>
        <taxon>Mycobacteriaceae</taxon>
        <taxon>Mycolicibacterium</taxon>
    </lineage>
</organism>
<evidence type="ECO:0000313" key="3">
    <source>
        <dbReference type="Proteomes" id="UP000467327"/>
    </source>
</evidence>
<proteinExistence type="predicted"/>
<dbReference type="Proteomes" id="UP000467327">
    <property type="component" value="Chromosome"/>
</dbReference>
<reference evidence="2 3" key="1">
    <citation type="journal article" date="2019" name="Emerg. Microbes Infect.">
        <title>Comprehensive subspecies identification of 175 nontuberculous mycobacteria species based on 7547 genomic profiles.</title>
        <authorList>
            <person name="Matsumoto Y."/>
            <person name="Kinjo T."/>
            <person name="Motooka D."/>
            <person name="Nabeya D."/>
            <person name="Jung N."/>
            <person name="Uechi K."/>
            <person name="Horii T."/>
            <person name="Iida T."/>
            <person name="Fujita J."/>
            <person name="Nakamura S."/>
        </authorList>
    </citation>
    <scope>NUCLEOTIDE SEQUENCE [LARGE SCALE GENOMIC DNA]</scope>
    <source>
        <strain evidence="2 3">JCM 6376</strain>
    </source>
</reference>
<evidence type="ECO:0000256" key="1">
    <source>
        <dbReference type="SAM" id="SignalP"/>
    </source>
</evidence>
<feature type="chain" id="PRO_5041987809" description="EfeO-type cupredoxin-like domain-containing protein" evidence="1">
    <location>
        <begin position="30"/>
        <end position="118"/>
    </location>
</feature>